<organism evidence="4 5">
    <name type="scientific">Ramlibacter henchirensis</name>
    <dbReference type="NCBI Taxonomy" id="204072"/>
    <lineage>
        <taxon>Bacteria</taxon>
        <taxon>Pseudomonadati</taxon>
        <taxon>Pseudomonadota</taxon>
        <taxon>Betaproteobacteria</taxon>
        <taxon>Burkholderiales</taxon>
        <taxon>Comamonadaceae</taxon>
        <taxon>Ramlibacter</taxon>
    </lineage>
</organism>
<keyword evidence="2" id="KW-0560">Oxidoreductase</keyword>
<dbReference type="PANTHER" id="PTHR30004:SF6">
    <property type="entry name" value="D-THREONATE 4-PHOSPHATE DEHYDROGENASE"/>
    <property type="match status" value="1"/>
</dbReference>
<evidence type="ECO:0000313" key="5">
    <source>
        <dbReference type="Proteomes" id="UP000298180"/>
    </source>
</evidence>
<proteinExistence type="predicted"/>
<keyword evidence="5" id="KW-1185">Reference proteome</keyword>
<dbReference type="AlphaFoldDB" id="A0A4Z0C7V8"/>
<dbReference type="Pfam" id="PF04166">
    <property type="entry name" value="PdxA"/>
    <property type="match status" value="1"/>
</dbReference>
<dbReference type="PANTHER" id="PTHR30004">
    <property type="entry name" value="4-HYDROXYTHREONINE-4-PHOSPHATE DEHYDROGENASE"/>
    <property type="match status" value="1"/>
</dbReference>
<evidence type="ECO:0000256" key="2">
    <source>
        <dbReference type="ARBA" id="ARBA00023002"/>
    </source>
</evidence>
<dbReference type="GO" id="GO:0016491">
    <property type="term" value="F:oxidoreductase activity"/>
    <property type="evidence" value="ECO:0007669"/>
    <property type="project" value="UniProtKB-KW"/>
</dbReference>
<dbReference type="InterPro" id="IPR005255">
    <property type="entry name" value="PdxA_fam"/>
</dbReference>
<keyword evidence="3" id="KW-0520">NAD</keyword>
<dbReference type="GO" id="GO:0046872">
    <property type="term" value="F:metal ion binding"/>
    <property type="evidence" value="ECO:0007669"/>
    <property type="project" value="UniProtKB-KW"/>
</dbReference>
<evidence type="ECO:0000256" key="3">
    <source>
        <dbReference type="ARBA" id="ARBA00023027"/>
    </source>
</evidence>
<name>A0A4Z0C7V8_9BURK</name>
<sequence length="320" mass="32762">MSTRPSRVGIAIGDPNGIGAEIALKAAVAVGTRGAARPLVIGESFIVDRLCDVLGLDAAARECFEVHSVGALSPTDWKPGLVDKAAGAATVAYAKEAVKLHREGRIAAIAAAPHSETAVNASGTPFNGYAGLMADLTGTPRDEVFLMLEARGLRIVHCTLHESVRTALGRLTPALVEAAASAARATLPLLGRSDPTLCVVGINPHAGEGGLFGDEDEHITRPAVEAMRARGWKVDGPIGADLALSERKHDAYVAMLHDQGHIAVKMLSPKGASALAAGLPILFSSVGHGAAFDLAGKGRADASAMTDTVALLTRALGASS</sequence>
<dbReference type="RefSeq" id="WP_135262256.1">
    <property type="nucleotide sequence ID" value="NZ_SMLM01000001.1"/>
</dbReference>
<evidence type="ECO:0008006" key="6">
    <source>
        <dbReference type="Google" id="ProtNLM"/>
    </source>
</evidence>
<dbReference type="EMBL" id="SMLM01000001">
    <property type="protein sequence ID" value="TFZ06169.1"/>
    <property type="molecule type" value="Genomic_DNA"/>
</dbReference>
<accession>A0A4Z0C7V8</accession>
<reference evidence="4 5" key="1">
    <citation type="submission" date="2019-03" db="EMBL/GenBank/DDBJ databases">
        <title>Ramlibacter henchirensis DSM 14656, whole genome shotgun sequence.</title>
        <authorList>
            <person name="Zhang X."/>
            <person name="Feng G."/>
            <person name="Zhu H."/>
        </authorList>
    </citation>
    <scope>NUCLEOTIDE SEQUENCE [LARGE SCALE GENOMIC DNA]</scope>
    <source>
        <strain evidence="4 5">DSM 14656</strain>
    </source>
</reference>
<dbReference type="Gene3D" id="3.40.718.10">
    <property type="entry name" value="Isopropylmalate Dehydrogenase"/>
    <property type="match status" value="1"/>
</dbReference>
<gene>
    <name evidence="4" type="ORF">EZ313_05865</name>
</gene>
<keyword evidence="1" id="KW-0479">Metal-binding</keyword>
<dbReference type="GO" id="GO:0051287">
    <property type="term" value="F:NAD binding"/>
    <property type="evidence" value="ECO:0007669"/>
    <property type="project" value="InterPro"/>
</dbReference>
<comment type="caution">
    <text evidence="4">The sequence shown here is derived from an EMBL/GenBank/DDBJ whole genome shotgun (WGS) entry which is preliminary data.</text>
</comment>
<dbReference type="Proteomes" id="UP000298180">
    <property type="component" value="Unassembled WGS sequence"/>
</dbReference>
<protein>
    <recommendedName>
        <fullName evidence="6">Terephthalate dihydrodiol dehydrogenase</fullName>
    </recommendedName>
</protein>
<dbReference type="OrthoDB" id="9801783at2"/>
<dbReference type="SUPFAM" id="SSF53659">
    <property type="entry name" value="Isocitrate/Isopropylmalate dehydrogenase-like"/>
    <property type="match status" value="1"/>
</dbReference>
<evidence type="ECO:0000313" key="4">
    <source>
        <dbReference type="EMBL" id="TFZ06169.1"/>
    </source>
</evidence>
<evidence type="ECO:0000256" key="1">
    <source>
        <dbReference type="ARBA" id="ARBA00022723"/>
    </source>
</evidence>